<name>A0A0W0G2E9_MONRR</name>
<reference evidence="1 2" key="1">
    <citation type="submission" date="2015-12" db="EMBL/GenBank/DDBJ databases">
        <title>Draft genome sequence of Moniliophthora roreri, the causal agent of frosty pod rot of cacao.</title>
        <authorList>
            <person name="Aime M.C."/>
            <person name="Diaz-Valderrama J.R."/>
            <person name="Kijpornyongpan T."/>
            <person name="Phillips-Mora W."/>
        </authorList>
    </citation>
    <scope>NUCLEOTIDE SEQUENCE [LARGE SCALE GENOMIC DNA]</scope>
    <source>
        <strain evidence="1 2">MCA 2952</strain>
    </source>
</reference>
<dbReference type="Proteomes" id="UP000054988">
    <property type="component" value="Unassembled WGS sequence"/>
</dbReference>
<evidence type="ECO:0000313" key="1">
    <source>
        <dbReference type="EMBL" id="KTB42706.1"/>
    </source>
</evidence>
<proteinExistence type="predicted"/>
<comment type="caution">
    <text evidence="1">The sequence shown here is derived from an EMBL/GenBank/DDBJ whole genome shotgun (WGS) entry which is preliminary data.</text>
</comment>
<accession>A0A0W0G2E9</accession>
<gene>
    <name evidence="1" type="ORF">WG66_4735</name>
</gene>
<organism evidence="1 2">
    <name type="scientific">Moniliophthora roreri</name>
    <name type="common">Frosty pod rot fungus</name>
    <name type="synonym">Monilia roreri</name>
    <dbReference type="NCBI Taxonomy" id="221103"/>
    <lineage>
        <taxon>Eukaryota</taxon>
        <taxon>Fungi</taxon>
        <taxon>Dikarya</taxon>
        <taxon>Basidiomycota</taxon>
        <taxon>Agaricomycotina</taxon>
        <taxon>Agaricomycetes</taxon>
        <taxon>Agaricomycetidae</taxon>
        <taxon>Agaricales</taxon>
        <taxon>Marasmiineae</taxon>
        <taxon>Marasmiaceae</taxon>
        <taxon>Moniliophthora</taxon>
    </lineage>
</organism>
<dbReference type="EMBL" id="LATX01001304">
    <property type="protein sequence ID" value="KTB42706.1"/>
    <property type="molecule type" value="Genomic_DNA"/>
</dbReference>
<protein>
    <submittedName>
        <fullName evidence="1">Uncharacterized protein</fullName>
    </submittedName>
</protein>
<sequence length="178" mass="19151">MDRSQPDAASAKSAIPAAEMLKGPRDLEPNDTHFLKLYILDADSSGDAPQLSQPGKIFRRLLLWLVSATMTILRKVTPGRTQDNSSTNLSLHTHYVQIGLPSHGDMSPRLPSRPAKSMDSIAESTITLLVQELHRTDADLDGGTLAMSLIHLGIVACQIPYMSLVIAAKGGINGSRSP</sequence>
<dbReference type="AlphaFoldDB" id="A0A0W0G2E9"/>
<evidence type="ECO:0000313" key="2">
    <source>
        <dbReference type="Proteomes" id="UP000054988"/>
    </source>
</evidence>